<dbReference type="Proteomes" id="UP001165065">
    <property type="component" value="Unassembled WGS sequence"/>
</dbReference>
<feature type="compositionally biased region" description="Gly residues" evidence="1">
    <location>
        <begin position="105"/>
        <end position="121"/>
    </location>
</feature>
<accession>A0A9W7LH50</accession>
<evidence type="ECO:0000313" key="3">
    <source>
        <dbReference type="Proteomes" id="UP001165065"/>
    </source>
</evidence>
<feature type="region of interest" description="Disordered" evidence="1">
    <location>
        <begin position="1"/>
        <end position="127"/>
    </location>
</feature>
<evidence type="ECO:0000313" key="2">
    <source>
        <dbReference type="EMBL" id="GMI49287.1"/>
    </source>
</evidence>
<name>A0A9W7LH50_9STRA</name>
<sequence>MLVPSPSPVDGGGLGGGGRKKEVPRWLRSENMSEVIQMTPLKGGSKEETEGRGGKKRVEGGGSFDDSGDGGFSGGGDEGGRPAGLRSSIKNKIRNERRLQNTKEGGTGAGGLIKEAGGNGGKEGEDEVGRMYPLAKQKFGKRVIGDKNDNLTCYGLNKGSK</sequence>
<protein>
    <submittedName>
        <fullName evidence="2">Uncharacterized protein</fullName>
    </submittedName>
</protein>
<evidence type="ECO:0000256" key="1">
    <source>
        <dbReference type="SAM" id="MobiDB-lite"/>
    </source>
</evidence>
<organism evidence="2 3">
    <name type="scientific">Triparma columacea</name>
    <dbReference type="NCBI Taxonomy" id="722753"/>
    <lineage>
        <taxon>Eukaryota</taxon>
        <taxon>Sar</taxon>
        <taxon>Stramenopiles</taxon>
        <taxon>Ochrophyta</taxon>
        <taxon>Bolidophyceae</taxon>
        <taxon>Parmales</taxon>
        <taxon>Triparmaceae</taxon>
        <taxon>Triparma</taxon>
    </lineage>
</organism>
<comment type="caution">
    <text evidence="2">The sequence shown here is derived from an EMBL/GenBank/DDBJ whole genome shotgun (WGS) entry which is preliminary data.</text>
</comment>
<feature type="compositionally biased region" description="Basic and acidic residues" evidence="1">
    <location>
        <begin position="44"/>
        <end position="59"/>
    </location>
</feature>
<dbReference type="AlphaFoldDB" id="A0A9W7LH50"/>
<dbReference type="EMBL" id="BRYA01000487">
    <property type="protein sequence ID" value="GMI49287.1"/>
    <property type="molecule type" value="Genomic_DNA"/>
</dbReference>
<dbReference type="OrthoDB" id="10650213at2759"/>
<feature type="compositionally biased region" description="Basic and acidic residues" evidence="1">
    <location>
        <begin position="19"/>
        <end position="28"/>
    </location>
</feature>
<keyword evidence="3" id="KW-1185">Reference proteome</keyword>
<proteinExistence type="predicted"/>
<gene>
    <name evidence="2" type="ORF">TrCOL_g6898</name>
</gene>
<reference evidence="3" key="1">
    <citation type="journal article" date="2023" name="Commun. Biol.">
        <title>Genome analysis of Parmales, the sister group of diatoms, reveals the evolutionary specialization of diatoms from phago-mixotrophs to photoautotrophs.</title>
        <authorList>
            <person name="Ban H."/>
            <person name="Sato S."/>
            <person name="Yoshikawa S."/>
            <person name="Yamada K."/>
            <person name="Nakamura Y."/>
            <person name="Ichinomiya M."/>
            <person name="Sato N."/>
            <person name="Blanc-Mathieu R."/>
            <person name="Endo H."/>
            <person name="Kuwata A."/>
            <person name="Ogata H."/>
        </authorList>
    </citation>
    <scope>NUCLEOTIDE SEQUENCE [LARGE SCALE GENOMIC DNA]</scope>
</reference>